<name>A0AAD2GT08_9AGAR</name>
<dbReference type="AlphaFoldDB" id="A0AAD2GT08"/>
<reference evidence="1" key="1">
    <citation type="submission" date="2023-11" db="EMBL/GenBank/DDBJ databases">
        <authorList>
            <person name="De Vega J J."/>
            <person name="De Vega J J."/>
        </authorList>
    </citation>
    <scope>NUCLEOTIDE SEQUENCE</scope>
</reference>
<evidence type="ECO:0000313" key="1">
    <source>
        <dbReference type="EMBL" id="CAK5263474.1"/>
    </source>
</evidence>
<protein>
    <submittedName>
        <fullName evidence="1">Uncharacterized protein</fullName>
    </submittedName>
</protein>
<keyword evidence="2" id="KW-1185">Reference proteome</keyword>
<evidence type="ECO:0000313" key="2">
    <source>
        <dbReference type="Proteomes" id="UP001295794"/>
    </source>
</evidence>
<dbReference type="Proteomes" id="UP001295794">
    <property type="component" value="Unassembled WGS sequence"/>
</dbReference>
<accession>A0AAD2GT08</accession>
<dbReference type="EMBL" id="CAVNYO010000040">
    <property type="protein sequence ID" value="CAK5263474.1"/>
    <property type="molecule type" value="Genomic_DNA"/>
</dbReference>
<sequence>MGRSYPIAYDSDRVRGVYLSLLSPFQNCASRWISTTSHLLTDFLQRPCGPPGTDAVFLVLMTSVHLQEAPMDCHA</sequence>
<proteinExistence type="predicted"/>
<organism evidence="1 2">
    <name type="scientific">Mycena citricolor</name>
    <dbReference type="NCBI Taxonomy" id="2018698"/>
    <lineage>
        <taxon>Eukaryota</taxon>
        <taxon>Fungi</taxon>
        <taxon>Dikarya</taxon>
        <taxon>Basidiomycota</taxon>
        <taxon>Agaricomycotina</taxon>
        <taxon>Agaricomycetes</taxon>
        <taxon>Agaricomycetidae</taxon>
        <taxon>Agaricales</taxon>
        <taxon>Marasmiineae</taxon>
        <taxon>Mycenaceae</taxon>
        <taxon>Mycena</taxon>
    </lineage>
</organism>
<feature type="non-terminal residue" evidence="1">
    <location>
        <position position="75"/>
    </location>
</feature>
<gene>
    <name evidence="1" type="ORF">MYCIT1_LOCUS2932</name>
</gene>
<comment type="caution">
    <text evidence="1">The sequence shown here is derived from an EMBL/GenBank/DDBJ whole genome shotgun (WGS) entry which is preliminary data.</text>
</comment>